<dbReference type="GO" id="GO:0042302">
    <property type="term" value="F:structural constituent of cuticle"/>
    <property type="evidence" value="ECO:0007669"/>
    <property type="project" value="UniProtKB-UniRule"/>
</dbReference>
<dbReference type="OMA" id="YDHEMIS"/>
<dbReference type="AlphaFoldDB" id="A0A8R1WAY9"/>
<dbReference type="RefSeq" id="XP_003247736.1">
    <property type="nucleotide sequence ID" value="XM_003247688.3"/>
</dbReference>
<dbReference type="PANTHER" id="PTHR12236">
    <property type="entry name" value="STRUCTURAL CONTITUENT OF CUTICLE"/>
    <property type="match status" value="1"/>
</dbReference>
<evidence type="ECO:0000313" key="5">
    <source>
        <dbReference type="Proteomes" id="UP000007819"/>
    </source>
</evidence>
<dbReference type="PRINTS" id="PR00947">
    <property type="entry name" value="CUTICLE"/>
</dbReference>
<dbReference type="GO" id="GO:0005615">
    <property type="term" value="C:extracellular space"/>
    <property type="evidence" value="ECO:0007669"/>
    <property type="project" value="TreeGrafter"/>
</dbReference>
<evidence type="ECO:0000256" key="1">
    <source>
        <dbReference type="ARBA" id="ARBA00022460"/>
    </source>
</evidence>
<organism evidence="4 5">
    <name type="scientific">Acyrthosiphon pisum</name>
    <name type="common">Pea aphid</name>
    <dbReference type="NCBI Taxonomy" id="7029"/>
    <lineage>
        <taxon>Eukaryota</taxon>
        <taxon>Metazoa</taxon>
        <taxon>Ecdysozoa</taxon>
        <taxon>Arthropoda</taxon>
        <taxon>Hexapoda</taxon>
        <taxon>Insecta</taxon>
        <taxon>Pterygota</taxon>
        <taxon>Neoptera</taxon>
        <taxon>Paraneoptera</taxon>
        <taxon>Hemiptera</taxon>
        <taxon>Sternorrhyncha</taxon>
        <taxon>Aphidomorpha</taxon>
        <taxon>Aphidoidea</taxon>
        <taxon>Aphididae</taxon>
        <taxon>Macrosiphini</taxon>
        <taxon>Acyrthosiphon</taxon>
    </lineage>
</organism>
<dbReference type="Pfam" id="PF00379">
    <property type="entry name" value="Chitin_bind_4"/>
    <property type="match status" value="1"/>
</dbReference>
<keyword evidence="1 2" id="KW-0193">Cuticle</keyword>
<proteinExistence type="predicted"/>
<dbReference type="InterPro" id="IPR031311">
    <property type="entry name" value="CHIT_BIND_RR_consensus"/>
</dbReference>
<name>A0A8R1WAY9_ACYPI</name>
<feature type="signal peptide" evidence="3">
    <location>
        <begin position="1"/>
        <end position="19"/>
    </location>
</feature>
<dbReference type="PROSITE" id="PS00233">
    <property type="entry name" value="CHIT_BIND_RR_1"/>
    <property type="match status" value="1"/>
</dbReference>
<dbReference type="PROSITE" id="PS51155">
    <property type="entry name" value="CHIT_BIND_RR_2"/>
    <property type="match status" value="1"/>
</dbReference>
<feature type="chain" id="PRO_5035939127" evidence="3">
    <location>
        <begin position="20"/>
        <end position="146"/>
    </location>
</feature>
<keyword evidence="5" id="KW-1185">Reference proteome</keyword>
<accession>A0A8R1WAY9</accession>
<evidence type="ECO:0000256" key="3">
    <source>
        <dbReference type="SAM" id="SignalP"/>
    </source>
</evidence>
<dbReference type="GeneID" id="100575803"/>
<keyword evidence="3" id="KW-0732">Signal</keyword>
<evidence type="ECO:0000313" key="4">
    <source>
        <dbReference type="EnsemblMetazoa" id="XP_003247736.1"/>
    </source>
</evidence>
<reference evidence="5" key="1">
    <citation type="submission" date="2010-06" db="EMBL/GenBank/DDBJ databases">
        <authorList>
            <person name="Jiang H."/>
            <person name="Abraham K."/>
            <person name="Ali S."/>
            <person name="Alsbrooks S.L."/>
            <person name="Anim B.N."/>
            <person name="Anosike U.S."/>
            <person name="Attaway T."/>
            <person name="Bandaranaike D.P."/>
            <person name="Battles P.K."/>
            <person name="Bell S.N."/>
            <person name="Bell A.V."/>
            <person name="Beltran B."/>
            <person name="Bickham C."/>
            <person name="Bustamante Y."/>
            <person name="Caleb T."/>
            <person name="Canada A."/>
            <person name="Cardenas V."/>
            <person name="Carter K."/>
            <person name="Chacko J."/>
            <person name="Chandrabose M.N."/>
            <person name="Chavez D."/>
            <person name="Chavez A."/>
            <person name="Chen L."/>
            <person name="Chu H.-S."/>
            <person name="Claassen K.J."/>
            <person name="Cockrell R."/>
            <person name="Collins M."/>
            <person name="Cooper J.A."/>
            <person name="Cree A."/>
            <person name="Curry S.M."/>
            <person name="Da Y."/>
            <person name="Dao M.D."/>
            <person name="Das B."/>
            <person name="Davila M.-L."/>
            <person name="Davy-Carroll L."/>
            <person name="Denson S."/>
            <person name="Dinh H."/>
            <person name="Ebong V.E."/>
            <person name="Edwards J.R."/>
            <person name="Egan A."/>
            <person name="El-Daye J."/>
            <person name="Escobedo L."/>
            <person name="Fernandez S."/>
            <person name="Fernando P.R."/>
            <person name="Flagg N."/>
            <person name="Forbes L.D."/>
            <person name="Fowler R.G."/>
            <person name="Fu Q."/>
            <person name="Gabisi R.A."/>
            <person name="Ganer J."/>
            <person name="Garbino Pronczuk A."/>
            <person name="Garcia R.M."/>
            <person name="Garner T."/>
            <person name="Garrett T.E."/>
            <person name="Gonzalez D.A."/>
            <person name="Hamid H."/>
            <person name="Hawkins E.S."/>
            <person name="Hirani K."/>
            <person name="Hogues M.E."/>
            <person name="Hollins B."/>
            <person name="Hsiao C.-H."/>
            <person name="Jabil R."/>
            <person name="James M.L."/>
            <person name="Jhangiani S.N."/>
            <person name="Johnson B."/>
            <person name="Johnson Q."/>
            <person name="Joshi V."/>
            <person name="Kalu J.B."/>
            <person name="Kam C."/>
            <person name="Kashfia A."/>
            <person name="Keebler J."/>
            <person name="Kisamo H."/>
            <person name="Kovar C.L."/>
            <person name="Lago L.A."/>
            <person name="Lai C.-Y."/>
            <person name="Laidlaw J."/>
            <person name="Lara F."/>
            <person name="Le T.-K."/>
            <person name="Lee S.L."/>
            <person name="Legall F.H."/>
            <person name="Lemon S.J."/>
            <person name="Lewis L.R."/>
            <person name="Li B."/>
            <person name="Liu Y."/>
            <person name="Liu Y.-S."/>
            <person name="Lopez J."/>
            <person name="Lozado R.J."/>
            <person name="Lu J."/>
            <person name="Madu R.C."/>
            <person name="Maheshwari M."/>
            <person name="Maheshwari R."/>
            <person name="Malloy K."/>
            <person name="Martinez E."/>
            <person name="Mathew T."/>
            <person name="Mercado I.C."/>
            <person name="Mercado C."/>
            <person name="Meyer B."/>
            <person name="Montgomery K."/>
            <person name="Morgan M.B."/>
            <person name="Munidasa M."/>
            <person name="Nazareth L.V."/>
            <person name="Nelson J."/>
            <person name="Ng B.M."/>
            <person name="Nguyen N.B."/>
            <person name="Nguyen P.Q."/>
            <person name="Nguyen T."/>
            <person name="Obregon M."/>
            <person name="Okwuonu G.O."/>
            <person name="Onwere C.G."/>
            <person name="Orozco G."/>
            <person name="Parra A."/>
            <person name="Patel S."/>
            <person name="Patil S."/>
            <person name="Perez A."/>
            <person name="Perez Y."/>
            <person name="Pham C."/>
            <person name="Primus E.L."/>
            <person name="Pu L.-L."/>
            <person name="Puazo M."/>
            <person name="Qin X."/>
            <person name="Quiroz J.B."/>
            <person name="Reese J."/>
            <person name="Richards S."/>
            <person name="Rives C.M."/>
            <person name="Robberts R."/>
            <person name="Ruiz S.J."/>
            <person name="Ruiz M.J."/>
            <person name="Santibanez J."/>
            <person name="Schneider B.W."/>
            <person name="Sisson I."/>
            <person name="Smith M."/>
            <person name="Sodergren E."/>
            <person name="Song X.-Z."/>
            <person name="Song B.B."/>
            <person name="Summersgill H."/>
            <person name="Thelus R."/>
            <person name="Thornton R.D."/>
            <person name="Trejos Z.Y."/>
            <person name="Usmani K."/>
            <person name="Vattathil S."/>
            <person name="Villasana D."/>
            <person name="Walker D.L."/>
            <person name="Wang S."/>
            <person name="Wang K."/>
            <person name="White C.S."/>
            <person name="Williams A.C."/>
            <person name="Williamson J."/>
            <person name="Wilson K."/>
            <person name="Woghiren I.O."/>
            <person name="Woodworth J.R."/>
            <person name="Worley K.C."/>
            <person name="Wright R.A."/>
            <person name="Wu W."/>
            <person name="Young L."/>
            <person name="Zhang L."/>
            <person name="Zhang J."/>
            <person name="Zhu Y."/>
            <person name="Muzny D.M."/>
            <person name="Weinstock G."/>
            <person name="Gibbs R.A."/>
        </authorList>
    </citation>
    <scope>NUCLEOTIDE SEQUENCE [LARGE SCALE GENOMIC DNA]</scope>
    <source>
        <strain evidence="5">LSR1</strain>
    </source>
</reference>
<reference evidence="4" key="2">
    <citation type="submission" date="2022-06" db="UniProtKB">
        <authorList>
            <consortium name="EnsemblMetazoa"/>
        </authorList>
    </citation>
    <scope>IDENTIFICATION</scope>
</reference>
<dbReference type="Proteomes" id="UP000007819">
    <property type="component" value="Chromosome A1"/>
</dbReference>
<dbReference type="InterPro" id="IPR000618">
    <property type="entry name" value="Insect_cuticle"/>
</dbReference>
<dbReference type="KEGG" id="api:100575803"/>
<dbReference type="EnsemblMetazoa" id="XM_003247688.4">
    <property type="protein sequence ID" value="XP_003247736.1"/>
    <property type="gene ID" value="LOC100575803"/>
</dbReference>
<dbReference type="PANTHER" id="PTHR12236:SF95">
    <property type="entry name" value="CUTICULAR PROTEIN 76BD, ISOFORM C-RELATED"/>
    <property type="match status" value="1"/>
</dbReference>
<dbReference type="InterPro" id="IPR051217">
    <property type="entry name" value="Insect_Cuticle_Struc_Prot"/>
</dbReference>
<dbReference type="GO" id="GO:0031012">
    <property type="term" value="C:extracellular matrix"/>
    <property type="evidence" value="ECO:0007669"/>
    <property type="project" value="TreeGrafter"/>
</dbReference>
<sequence length="146" mass="16519">MAINLYIMFAVAMTLSSLAASFPSLNDFDEHDEHQHHSQVPNSYHFNYAVHDPVTGDEKSHNEVSDGHGTVKGTYSLVEPDGSIRVVEYTADDVHGFRAEVKKIQPQHKPSSTQHTFDLAEHKVPYFLNPTNDLEEHYDHEMISSN</sequence>
<evidence type="ECO:0000256" key="2">
    <source>
        <dbReference type="PROSITE-ProRule" id="PRU00497"/>
    </source>
</evidence>
<dbReference type="OrthoDB" id="6581114at2759"/>
<protein>
    <submittedName>
        <fullName evidence="4">Uncharacterized protein</fullName>
    </submittedName>
</protein>